<feature type="compositionally biased region" description="Polar residues" evidence="1">
    <location>
        <begin position="26"/>
        <end position="45"/>
    </location>
</feature>
<dbReference type="Proteomes" id="UP000008311">
    <property type="component" value="Unassembled WGS sequence"/>
</dbReference>
<organism evidence="2 3">
    <name type="scientific">Ricinus communis</name>
    <name type="common">Castor bean</name>
    <dbReference type="NCBI Taxonomy" id="3988"/>
    <lineage>
        <taxon>Eukaryota</taxon>
        <taxon>Viridiplantae</taxon>
        <taxon>Streptophyta</taxon>
        <taxon>Embryophyta</taxon>
        <taxon>Tracheophyta</taxon>
        <taxon>Spermatophyta</taxon>
        <taxon>Magnoliopsida</taxon>
        <taxon>eudicotyledons</taxon>
        <taxon>Gunneridae</taxon>
        <taxon>Pentapetalae</taxon>
        <taxon>rosids</taxon>
        <taxon>fabids</taxon>
        <taxon>Malpighiales</taxon>
        <taxon>Euphorbiaceae</taxon>
        <taxon>Acalyphoideae</taxon>
        <taxon>Acalypheae</taxon>
        <taxon>Ricinus</taxon>
    </lineage>
</organism>
<evidence type="ECO:0000313" key="2">
    <source>
        <dbReference type="EMBL" id="EEF48204.1"/>
    </source>
</evidence>
<feature type="compositionally biased region" description="Low complexity" evidence="1">
    <location>
        <begin position="9"/>
        <end position="19"/>
    </location>
</feature>
<accession>B9RKK6</accession>
<sequence>MKRGRPRKNSTNGTTTSSSRAIRPIRNSSMSVEPTLAQPPSTRSIGTDPPTAGTSSIA</sequence>
<evidence type="ECO:0000313" key="3">
    <source>
        <dbReference type="Proteomes" id="UP000008311"/>
    </source>
</evidence>
<gene>
    <name evidence="2" type="ORF">RCOM_1050730</name>
</gene>
<dbReference type="AlphaFoldDB" id="B9RKK6"/>
<dbReference type="InParanoid" id="B9RKK6"/>
<reference evidence="3" key="1">
    <citation type="journal article" date="2010" name="Nat. Biotechnol.">
        <title>Draft genome sequence of the oilseed species Ricinus communis.</title>
        <authorList>
            <person name="Chan A.P."/>
            <person name="Crabtree J."/>
            <person name="Zhao Q."/>
            <person name="Lorenzi H."/>
            <person name="Orvis J."/>
            <person name="Puiu D."/>
            <person name="Melake-Berhan A."/>
            <person name="Jones K.M."/>
            <person name="Redman J."/>
            <person name="Chen G."/>
            <person name="Cahoon E.B."/>
            <person name="Gedil M."/>
            <person name="Stanke M."/>
            <person name="Haas B.J."/>
            <person name="Wortman J.R."/>
            <person name="Fraser-Liggett C.M."/>
            <person name="Ravel J."/>
            <person name="Rabinowicz P.D."/>
        </authorList>
    </citation>
    <scope>NUCLEOTIDE SEQUENCE [LARGE SCALE GENOMIC DNA]</scope>
    <source>
        <strain evidence="3">cv. Hale</strain>
    </source>
</reference>
<protein>
    <submittedName>
        <fullName evidence="2">Uncharacterized protein</fullName>
    </submittedName>
</protein>
<keyword evidence="3" id="KW-1185">Reference proteome</keyword>
<dbReference type="EMBL" id="EQ973784">
    <property type="protein sequence ID" value="EEF48204.1"/>
    <property type="molecule type" value="Genomic_DNA"/>
</dbReference>
<proteinExistence type="predicted"/>
<name>B9RKK6_RICCO</name>
<evidence type="ECO:0000256" key="1">
    <source>
        <dbReference type="SAM" id="MobiDB-lite"/>
    </source>
</evidence>
<feature type="region of interest" description="Disordered" evidence="1">
    <location>
        <begin position="1"/>
        <end position="58"/>
    </location>
</feature>